<dbReference type="KEGG" id="gps:C427_1416"/>
<dbReference type="STRING" id="1129794.C427_1416"/>
<evidence type="ECO:0000313" key="2">
    <source>
        <dbReference type="Proteomes" id="UP000011864"/>
    </source>
</evidence>
<organism evidence="1 2">
    <name type="scientific">Paraglaciecola psychrophila 170</name>
    <dbReference type="NCBI Taxonomy" id="1129794"/>
    <lineage>
        <taxon>Bacteria</taxon>
        <taxon>Pseudomonadati</taxon>
        <taxon>Pseudomonadota</taxon>
        <taxon>Gammaproteobacteria</taxon>
        <taxon>Alteromonadales</taxon>
        <taxon>Alteromonadaceae</taxon>
        <taxon>Paraglaciecola</taxon>
    </lineage>
</organism>
<protein>
    <submittedName>
        <fullName evidence="1">Uncharacterized protein</fullName>
    </submittedName>
</protein>
<dbReference type="PATRIC" id="fig|1129794.4.peg.1401"/>
<keyword evidence="2" id="KW-1185">Reference proteome</keyword>
<evidence type="ECO:0000313" key="1">
    <source>
        <dbReference type="EMBL" id="AGH43525.1"/>
    </source>
</evidence>
<accession>K7ABA2</accession>
<name>K7ABA2_9ALTE</name>
<dbReference type="EMBL" id="CP003837">
    <property type="protein sequence ID" value="AGH43525.1"/>
    <property type="molecule type" value="Genomic_DNA"/>
</dbReference>
<dbReference type="Proteomes" id="UP000011864">
    <property type="component" value="Chromosome"/>
</dbReference>
<proteinExistence type="predicted"/>
<sequence length="43" mass="4812">MTLFFAVEKRVTGSKRFDSKNHHDGGAKRFLYPLNRAKSSAAA</sequence>
<reference evidence="1 2" key="1">
    <citation type="journal article" date="2013" name="Genome Announc.">
        <title>Complete Genome Sequence of Glaciecola psychrophila Strain 170T.</title>
        <authorList>
            <person name="Yin J."/>
            <person name="Chen J."/>
            <person name="Liu G."/>
            <person name="Yu Y."/>
            <person name="Song L."/>
            <person name="Wang X."/>
            <person name="Qu X."/>
        </authorList>
    </citation>
    <scope>NUCLEOTIDE SEQUENCE [LARGE SCALE GENOMIC DNA]</scope>
    <source>
        <strain evidence="1 2">170</strain>
    </source>
</reference>
<gene>
    <name evidence="1" type="ORF">C427_1416</name>
</gene>
<dbReference type="HOGENOM" id="CLU_3237213_0_0_6"/>
<dbReference type="AlphaFoldDB" id="K7ABA2"/>